<keyword evidence="4" id="KW-0539">Nucleus</keyword>
<feature type="region of interest" description="Disordered" evidence="5">
    <location>
        <begin position="127"/>
        <end position="178"/>
    </location>
</feature>
<evidence type="ECO:0000256" key="5">
    <source>
        <dbReference type="SAM" id="MobiDB-lite"/>
    </source>
</evidence>
<dbReference type="Gene3D" id="2.30.29.30">
    <property type="entry name" value="Pleckstrin-homology domain (PH domain)/Phosphotyrosine-binding domain (PTB)"/>
    <property type="match status" value="1"/>
</dbReference>
<accession>A0A6M2DFR4</accession>
<evidence type="ECO:0000256" key="3">
    <source>
        <dbReference type="ARBA" id="ARBA00022490"/>
    </source>
</evidence>
<sequence length="178" mass="20010">MVVYFCDSPPGAGVLYSEDNTTVRISHVPAGCGTLYLTETAFCWFNTVQNRGLSIPWKNVMMHAITSTPEASIYLQVDFVFAWERGESNEQSGESDSEEEQNMTEMWVLPECKDNLNQIYQVMNECQAMNPDGDNDDDSGEDSDFVEEFQENGGGDIQHLSLNDPDDFDDDGQFEDAE</sequence>
<feature type="compositionally biased region" description="Acidic residues" evidence="5">
    <location>
        <begin position="164"/>
        <end position="178"/>
    </location>
</feature>
<dbReference type="PANTHER" id="PTHR21399:SF0">
    <property type="entry name" value="METHYLOSOME SUBUNIT PICLN"/>
    <property type="match status" value="1"/>
</dbReference>
<evidence type="ECO:0000256" key="4">
    <source>
        <dbReference type="ARBA" id="ARBA00023242"/>
    </source>
</evidence>
<keyword evidence="3" id="KW-0963">Cytoplasm</keyword>
<evidence type="ECO:0000256" key="1">
    <source>
        <dbReference type="ARBA" id="ARBA00004123"/>
    </source>
</evidence>
<evidence type="ECO:0000256" key="2">
    <source>
        <dbReference type="ARBA" id="ARBA00004496"/>
    </source>
</evidence>
<dbReference type="InterPro" id="IPR039924">
    <property type="entry name" value="ICln/Lot5/Saf5"/>
</dbReference>
<organism evidence="6">
    <name type="scientific">Xenopsylla cheopis</name>
    <name type="common">Oriental rat flea</name>
    <name type="synonym">Pulex cheopis</name>
    <dbReference type="NCBI Taxonomy" id="163159"/>
    <lineage>
        <taxon>Eukaryota</taxon>
        <taxon>Metazoa</taxon>
        <taxon>Ecdysozoa</taxon>
        <taxon>Arthropoda</taxon>
        <taxon>Hexapoda</taxon>
        <taxon>Insecta</taxon>
        <taxon>Pterygota</taxon>
        <taxon>Neoptera</taxon>
        <taxon>Endopterygota</taxon>
        <taxon>Siphonaptera</taxon>
        <taxon>Pulicidae</taxon>
        <taxon>Xenopsyllinae</taxon>
        <taxon>Xenopsylla</taxon>
    </lineage>
</organism>
<dbReference type="GO" id="GO:0005681">
    <property type="term" value="C:spliceosomal complex"/>
    <property type="evidence" value="ECO:0007669"/>
    <property type="project" value="TreeGrafter"/>
</dbReference>
<reference evidence="6" key="1">
    <citation type="submission" date="2020-03" db="EMBL/GenBank/DDBJ databases">
        <title>Transcriptomic Profiling of the Digestive Tract of the Rat Flea, Xenopsylla cheopis, Following Blood Feeding and Infection with Yersinia pestis.</title>
        <authorList>
            <person name="Bland D.M."/>
            <person name="Martens C.A."/>
            <person name="Virtaneva K."/>
            <person name="Kanakabandi K."/>
            <person name="Long D."/>
            <person name="Rosenke R."/>
            <person name="Saturday G.A."/>
            <person name="Hoyt F.H."/>
            <person name="Bruno D.P."/>
            <person name="Ribeiro J.M.C."/>
            <person name="Hinnebusch J."/>
        </authorList>
    </citation>
    <scope>NUCLEOTIDE SEQUENCE</scope>
</reference>
<dbReference type="PANTHER" id="PTHR21399">
    <property type="entry name" value="CHLORIDE CONDUCTANCE REGULATORY PROTEIN ICLN"/>
    <property type="match status" value="1"/>
</dbReference>
<dbReference type="GO" id="GO:0034715">
    <property type="term" value="C:pICln-Sm protein complex"/>
    <property type="evidence" value="ECO:0007669"/>
    <property type="project" value="TreeGrafter"/>
</dbReference>
<feature type="compositionally biased region" description="Acidic residues" evidence="5">
    <location>
        <begin position="133"/>
        <end position="150"/>
    </location>
</feature>
<evidence type="ECO:0000313" key="6">
    <source>
        <dbReference type="EMBL" id="NOV43767.1"/>
    </source>
</evidence>
<dbReference type="GO" id="GO:0045292">
    <property type="term" value="P:mRNA cis splicing, via spliceosome"/>
    <property type="evidence" value="ECO:0007669"/>
    <property type="project" value="TreeGrafter"/>
</dbReference>
<name>A0A6M2DFR4_XENCH</name>
<dbReference type="AlphaFoldDB" id="A0A6M2DFR4"/>
<comment type="subcellular location">
    <subcellularLocation>
        <location evidence="2">Cytoplasm</location>
    </subcellularLocation>
    <subcellularLocation>
        <location evidence="1">Nucleus</location>
    </subcellularLocation>
</comment>
<dbReference type="GO" id="GO:0005829">
    <property type="term" value="C:cytosol"/>
    <property type="evidence" value="ECO:0007669"/>
    <property type="project" value="TreeGrafter"/>
</dbReference>
<protein>
    <submittedName>
        <fullName evidence="6">Putative chloride channel</fullName>
    </submittedName>
</protein>
<proteinExistence type="predicted"/>
<dbReference type="GO" id="GO:0000387">
    <property type="term" value="P:spliceosomal snRNP assembly"/>
    <property type="evidence" value="ECO:0007669"/>
    <property type="project" value="TreeGrafter"/>
</dbReference>
<dbReference type="InterPro" id="IPR011993">
    <property type="entry name" value="PH-like_dom_sf"/>
</dbReference>
<dbReference type="EMBL" id="GIIL01000041">
    <property type="protein sequence ID" value="NOV43767.1"/>
    <property type="molecule type" value="Transcribed_RNA"/>
</dbReference>
<dbReference type="Pfam" id="PF03517">
    <property type="entry name" value="Voldacs"/>
    <property type="match status" value="1"/>
</dbReference>